<dbReference type="InterPro" id="IPR011059">
    <property type="entry name" value="Metal-dep_hydrolase_composite"/>
</dbReference>
<dbReference type="Gene3D" id="2.30.40.10">
    <property type="entry name" value="Urease, subunit C, domain 1"/>
    <property type="match status" value="1"/>
</dbReference>
<comment type="caution">
    <text evidence="2">The sequence shown here is derived from an EMBL/GenBank/DDBJ whole genome shotgun (WGS) entry which is preliminary data.</text>
</comment>
<evidence type="ECO:0000259" key="1">
    <source>
        <dbReference type="Pfam" id="PF07969"/>
    </source>
</evidence>
<proteinExistence type="predicted"/>
<dbReference type="PANTHER" id="PTHR22642:SF2">
    <property type="entry name" value="PROTEIN LONG AFTER FAR-RED 3"/>
    <property type="match status" value="1"/>
</dbReference>
<dbReference type="Pfam" id="PF07969">
    <property type="entry name" value="Amidohydro_3"/>
    <property type="match status" value="1"/>
</dbReference>
<evidence type="ECO:0000313" key="3">
    <source>
        <dbReference type="Proteomes" id="UP000612282"/>
    </source>
</evidence>
<dbReference type="InterPro" id="IPR013108">
    <property type="entry name" value="Amidohydro_3"/>
</dbReference>
<gene>
    <name evidence="2" type="ORF">Aco03nite_059770</name>
</gene>
<evidence type="ECO:0000313" key="2">
    <source>
        <dbReference type="EMBL" id="GID57573.1"/>
    </source>
</evidence>
<dbReference type="InterPro" id="IPR033932">
    <property type="entry name" value="YtcJ-like"/>
</dbReference>
<keyword evidence="3" id="KW-1185">Reference proteome</keyword>
<dbReference type="CDD" id="cd01300">
    <property type="entry name" value="YtcJ_like"/>
    <property type="match status" value="1"/>
</dbReference>
<dbReference type="InterPro" id="IPR032466">
    <property type="entry name" value="Metal_Hydrolase"/>
</dbReference>
<protein>
    <submittedName>
        <fullName evidence="2">Amidohydrolase</fullName>
    </submittedName>
</protein>
<reference evidence="2 3" key="1">
    <citation type="submission" date="2021-01" db="EMBL/GenBank/DDBJ databases">
        <title>Whole genome shotgun sequence of Actinoplanes couchii NBRC 106145.</title>
        <authorList>
            <person name="Komaki H."/>
            <person name="Tamura T."/>
        </authorList>
    </citation>
    <scope>NUCLEOTIDE SEQUENCE [LARGE SCALE GENOMIC DNA]</scope>
    <source>
        <strain evidence="2 3">NBRC 106145</strain>
    </source>
</reference>
<organism evidence="2 3">
    <name type="scientific">Actinoplanes couchii</name>
    <dbReference type="NCBI Taxonomy" id="403638"/>
    <lineage>
        <taxon>Bacteria</taxon>
        <taxon>Bacillati</taxon>
        <taxon>Actinomycetota</taxon>
        <taxon>Actinomycetes</taxon>
        <taxon>Micromonosporales</taxon>
        <taxon>Micromonosporaceae</taxon>
        <taxon>Actinoplanes</taxon>
    </lineage>
</organism>
<dbReference type="Proteomes" id="UP000612282">
    <property type="component" value="Unassembled WGS sequence"/>
</dbReference>
<feature type="domain" description="Amidohydrolase 3" evidence="1">
    <location>
        <begin position="46"/>
        <end position="541"/>
    </location>
</feature>
<dbReference type="SUPFAM" id="SSF51338">
    <property type="entry name" value="Composite domain of metallo-dependent hydrolases"/>
    <property type="match status" value="1"/>
</dbReference>
<dbReference type="SUPFAM" id="SSF51556">
    <property type="entry name" value="Metallo-dependent hydrolases"/>
    <property type="match status" value="1"/>
</dbReference>
<sequence>MKLDVIFENALFRTVDDARPTARRAGVWRGRIAALDDDLDGVTAHRVVDLGGATVVPGFHDAHQHFSMVGREKLQLDLSVSVAPTLEALLDAVAERVGRVPAGAWVIGNGYDQNKIGVHPTAQQLDRIAPEHPVWLVHTSKHMAVANSAAARAAGFTGLDALPDVPGGTVVRDRGVPTGLLQETAMNPVSAVLFPVPLPQMAQALAAASEHCLAEGITSVTEPGIGGVGGLGSTRADLRAFQDARDSGLLRVRATVMPYIEALHDFGPIGGGENGFGLDLGLRSGLGDDWVRVGGVKIVSDGSLIGRTAAMCCDYHDAPGERGYLRVDAGDLRSQIVGAHRNGWQVATHAIGDAALDVVLDAYAEAQRSFPRADTRHRIEHCAVASPGQVRRIVELGLIPVPQGRFVSEIGDGLLAAMGPERAAGLYRMRTWVDAGVELPGSSDAPVVDSPPLWGLHDMVNRRTASGAPFVPSEALTAAQALRAYTHGSAYATHQEHVKGRIVPGLLADLAVLDRDPVAVAAEEIRDLRVLGTIVGGEIAYQV</sequence>
<dbReference type="Gene3D" id="3.10.310.70">
    <property type="match status" value="1"/>
</dbReference>
<dbReference type="PANTHER" id="PTHR22642">
    <property type="entry name" value="IMIDAZOLONEPROPIONASE"/>
    <property type="match status" value="1"/>
</dbReference>
<dbReference type="EMBL" id="BOMG01000073">
    <property type="protein sequence ID" value="GID57573.1"/>
    <property type="molecule type" value="Genomic_DNA"/>
</dbReference>
<dbReference type="RefSeq" id="WP_203800531.1">
    <property type="nucleotide sequence ID" value="NZ_BAAAQE010000034.1"/>
</dbReference>
<dbReference type="Gene3D" id="3.20.20.140">
    <property type="entry name" value="Metal-dependent hydrolases"/>
    <property type="match status" value="1"/>
</dbReference>
<name>A0ABQ3XGH0_9ACTN</name>
<accession>A0ABQ3XGH0</accession>